<dbReference type="AlphaFoldDB" id="A0A2P2K2Z4"/>
<sequence>MKFLIVGVYLYTRPVQILISSCLYTELRNKMGESQN</sequence>
<accession>A0A2P2K2Z4</accession>
<evidence type="ECO:0000313" key="1">
    <source>
        <dbReference type="EMBL" id="MBX00049.1"/>
    </source>
</evidence>
<reference evidence="1" key="1">
    <citation type="submission" date="2018-02" db="EMBL/GenBank/DDBJ databases">
        <title>Rhizophora mucronata_Transcriptome.</title>
        <authorList>
            <person name="Meera S.P."/>
            <person name="Sreeshan A."/>
            <person name="Augustine A."/>
        </authorList>
    </citation>
    <scope>NUCLEOTIDE SEQUENCE</scope>
    <source>
        <tissue evidence="1">Leaf</tissue>
    </source>
</reference>
<proteinExistence type="predicted"/>
<organism evidence="1">
    <name type="scientific">Rhizophora mucronata</name>
    <name type="common">Asiatic mangrove</name>
    <dbReference type="NCBI Taxonomy" id="61149"/>
    <lineage>
        <taxon>Eukaryota</taxon>
        <taxon>Viridiplantae</taxon>
        <taxon>Streptophyta</taxon>
        <taxon>Embryophyta</taxon>
        <taxon>Tracheophyta</taxon>
        <taxon>Spermatophyta</taxon>
        <taxon>Magnoliopsida</taxon>
        <taxon>eudicotyledons</taxon>
        <taxon>Gunneridae</taxon>
        <taxon>Pentapetalae</taxon>
        <taxon>rosids</taxon>
        <taxon>fabids</taxon>
        <taxon>Malpighiales</taxon>
        <taxon>Rhizophoraceae</taxon>
        <taxon>Rhizophora</taxon>
    </lineage>
</organism>
<name>A0A2P2K2Z4_RHIMU</name>
<protein>
    <submittedName>
        <fullName evidence="1">Uncharacterized protein</fullName>
    </submittedName>
</protein>
<dbReference type="EMBL" id="GGEC01019565">
    <property type="protein sequence ID" value="MBX00049.1"/>
    <property type="molecule type" value="Transcribed_RNA"/>
</dbReference>